<reference evidence="3" key="1">
    <citation type="submission" date="2017-02" db="UniProtKB">
        <authorList>
            <consortium name="WormBaseParasite"/>
        </authorList>
    </citation>
    <scope>IDENTIFICATION</scope>
</reference>
<reference evidence="1 2" key="2">
    <citation type="submission" date="2018-11" db="EMBL/GenBank/DDBJ databases">
        <authorList>
            <consortium name="Pathogen Informatics"/>
        </authorList>
    </citation>
    <scope>NUCLEOTIDE SEQUENCE [LARGE SCALE GENOMIC DNA]</scope>
</reference>
<dbReference type="OrthoDB" id="5804267at2759"/>
<dbReference type="Proteomes" id="UP000267096">
    <property type="component" value="Unassembled WGS sequence"/>
</dbReference>
<evidence type="ECO:0000313" key="2">
    <source>
        <dbReference type="Proteomes" id="UP000267096"/>
    </source>
</evidence>
<protein>
    <submittedName>
        <fullName evidence="3">C2 NT-type domain-containing protein</fullName>
    </submittedName>
</protein>
<evidence type="ECO:0000313" key="3">
    <source>
        <dbReference type="WBParaSite" id="ASIM_0001259901-mRNA-1"/>
    </source>
</evidence>
<name>A0A0M3JWE5_ANISI</name>
<dbReference type="WBParaSite" id="ASIM_0001259901-mRNA-1">
    <property type="protein sequence ID" value="ASIM_0001259901-mRNA-1"/>
    <property type="gene ID" value="ASIM_0001259901"/>
</dbReference>
<dbReference type="EMBL" id="UYRR01031135">
    <property type="protein sequence ID" value="VDK46461.1"/>
    <property type="molecule type" value="Genomic_DNA"/>
</dbReference>
<gene>
    <name evidence="1" type="ORF">ASIM_LOCUS12065</name>
</gene>
<dbReference type="AlphaFoldDB" id="A0A0M3JWE5"/>
<keyword evidence="2" id="KW-1185">Reference proteome</keyword>
<accession>A0A0M3JWE5</accession>
<sequence>MENVRLEEMVGKGCLVRVSVDDGSRCLCRAIICKYSTRLRRASAYLVDFGIFKWAKGVDVIDISTLNGDLIKGSEYVITIIARRADGVFVVKISSVGEALSSTSLNQRYGIQCERFGFNIAVER</sequence>
<organism evidence="3">
    <name type="scientific">Anisakis simplex</name>
    <name type="common">Herring worm</name>
    <dbReference type="NCBI Taxonomy" id="6269"/>
    <lineage>
        <taxon>Eukaryota</taxon>
        <taxon>Metazoa</taxon>
        <taxon>Ecdysozoa</taxon>
        <taxon>Nematoda</taxon>
        <taxon>Chromadorea</taxon>
        <taxon>Rhabditida</taxon>
        <taxon>Spirurina</taxon>
        <taxon>Ascaridomorpha</taxon>
        <taxon>Ascaridoidea</taxon>
        <taxon>Anisakidae</taxon>
        <taxon>Anisakis</taxon>
        <taxon>Anisakis simplex complex</taxon>
    </lineage>
</organism>
<evidence type="ECO:0000313" key="1">
    <source>
        <dbReference type="EMBL" id="VDK46461.1"/>
    </source>
</evidence>
<proteinExistence type="predicted"/>